<dbReference type="PRINTS" id="PR00598">
    <property type="entry name" value="HTHMARR"/>
</dbReference>
<reference evidence="5 6" key="1">
    <citation type="submission" date="2024-04" db="EMBL/GenBank/DDBJ databases">
        <title>Albibacterium profundi sp. nov., isolated from sediment of the Challenger Deep of Mariana Trench.</title>
        <authorList>
            <person name="Wang Y."/>
        </authorList>
    </citation>
    <scope>NUCLEOTIDE SEQUENCE [LARGE SCALE GENOMIC DNA]</scope>
    <source>
        <strain evidence="5 6">RHL897</strain>
    </source>
</reference>
<proteinExistence type="predicted"/>
<evidence type="ECO:0000256" key="3">
    <source>
        <dbReference type="ARBA" id="ARBA00023163"/>
    </source>
</evidence>
<dbReference type="Gene3D" id="1.10.10.10">
    <property type="entry name" value="Winged helix-like DNA-binding domain superfamily/Winged helix DNA-binding domain"/>
    <property type="match status" value="1"/>
</dbReference>
<evidence type="ECO:0000313" key="6">
    <source>
        <dbReference type="Proteomes" id="UP001580928"/>
    </source>
</evidence>
<feature type="domain" description="HTH marR-type" evidence="4">
    <location>
        <begin position="4"/>
        <end position="135"/>
    </location>
</feature>
<comment type="caution">
    <text evidence="5">The sequence shown here is derived from an EMBL/GenBank/DDBJ whole genome shotgun (WGS) entry which is preliminary data.</text>
</comment>
<dbReference type="EMBL" id="JBBVGT010000002">
    <property type="protein sequence ID" value="MFB5946009.1"/>
    <property type="molecule type" value="Genomic_DNA"/>
</dbReference>
<evidence type="ECO:0000256" key="1">
    <source>
        <dbReference type="ARBA" id="ARBA00023015"/>
    </source>
</evidence>
<dbReference type="Proteomes" id="UP001580928">
    <property type="component" value="Unassembled WGS sequence"/>
</dbReference>
<dbReference type="SMART" id="SM00347">
    <property type="entry name" value="HTH_MARR"/>
    <property type="match status" value="1"/>
</dbReference>
<dbReference type="PROSITE" id="PS50995">
    <property type="entry name" value="HTH_MARR_2"/>
    <property type="match status" value="1"/>
</dbReference>
<keyword evidence="1" id="KW-0805">Transcription regulation</keyword>
<keyword evidence="2" id="KW-0238">DNA-binding</keyword>
<organism evidence="5 6">
    <name type="scientific">Albibacterium profundi</name>
    <dbReference type="NCBI Taxonomy" id="3134906"/>
    <lineage>
        <taxon>Bacteria</taxon>
        <taxon>Pseudomonadati</taxon>
        <taxon>Bacteroidota</taxon>
        <taxon>Sphingobacteriia</taxon>
        <taxon>Sphingobacteriales</taxon>
        <taxon>Sphingobacteriaceae</taxon>
        <taxon>Albibacterium</taxon>
    </lineage>
</organism>
<dbReference type="RefSeq" id="WP_375557538.1">
    <property type="nucleotide sequence ID" value="NZ_JBBVGT010000002.1"/>
</dbReference>
<evidence type="ECO:0000313" key="5">
    <source>
        <dbReference type="EMBL" id="MFB5946009.1"/>
    </source>
</evidence>
<dbReference type="PROSITE" id="PS01117">
    <property type="entry name" value="HTH_MARR_1"/>
    <property type="match status" value="1"/>
</dbReference>
<dbReference type="InterPro" id="IPR023187">
    <property type="entry name" value="Tscrpt_reg_MarR-type_CS"/>
</dbReference>
<dbReference type="InterPro" id="IPR036388">
    <property type="entry name" value="WH-like_DNA-bd_sf"/>
</dbReference>
<evidence type="ECO:0000256" key="2">
    <source>
        <dbReference type="ARBA" id="ARBA00023125"/>
    </source>
</evidence>
<sequence>MSKNNTIDYYLKTAWQSVANSYNQVASKVGLTQASGYVLINIHKEGTAVSQIANLLGVRSTSLSRMLNGMEEQGLIYREASSQDKRSVKVFLTDLGLEKRTEAKNIVREFNDYLIDNMTESERDKLEASLIKINQLAQKYIQENNKASKI</sequence>
<dbReference type="InterPro" id="IPR000835">
    <property type="entry name" value="HTH_MarR-typ"/>
</dbReference>
<dbReference type="SUPFAM" id="SSF46785">
    <property type="entry name" value="Winged helix' DNA-binding domain"/>
    <property type="match status" value="1"/>
</dbReference>
<dbReference type="InterPro" id="IPR036390">
    <property type="entry name" value="WH_DNA-bd_sf"/>
</dbReference>
<keyword evidence="3" id="KW-0804">Transcription</keyword>
<gene>
    <name evidence="5" type="ORF">WKR92_09200</name>
</gene>
<dbReference type="Pfam" id="PF12802">
    <property type="entry name" value="MarR_2"/>
    <property type="match status" value="1"/>
</dbReference>
<accession>A0ABV5CEX1</accession>
<keyword evidence="6" id="KW-1185">Reference proteome</keyword>
<name>A0ABV5CEX1_9SPHI</name>
<dbReference type="PANTHER" id="PTHR42756">
    <property type="entry name" value="TRANSCRIPTIONAL REGULATOR, MARR"/>
    <property type="match status" value="1"/>
</dbReference>
<protein>
    <submittedName>
        <fullName evidence="5">MarR family transcriptional regulator</fullName>
    </submittedName>
</protein>
<dbReference type="PANTHER" id="PTHR42756:SF1">
    <property type="entry name" value="TRANSCRIPTIONAL REPRESSOR OF EMRAB OPERON"/>
    <property type="match status" value="1"/>
</dbReference>
<evidence type="ECO:0000259" key="4">
    <source>
        <dbReference type="PROSITE" id="PS50995"/>
    </source>
</evidence>